<dbReference type="AlphaFoldDB" id="A0AAJ0HX47"/>
<accession>A0AAJ0HX47</accession>
<feature type="region of interest" description="Disordered" evidence="1">
    <location>
        <begin position="45"/>
        <end position="90"/>
    </location>
</feature>
<reference evidence="2" key="1">
    <citation type="journal article" date="2023" name="Mol. Phylogenet. Evol.">
        <title>Genome-scale phylogeny and comparative genomics of the fungal order Sordariales.</title>
        <authorList>
            <person name="Hensen N."/>
            <person name="Bonometti L."/>
            <person name="Westerberg I."/>
            <person name="Brannstrom I.O."/>
            <person name="Guillou S."/>
            <person name="Cros-Aarteil S."/>
            <person name="Calhoun S."/>
            <person name="Haridas S."/>
            <person name="Kuo A."/>
            <person name="Mondo S."/>
            <person name="Pangilinan J."/>
            <person name="Riley R."/>
            <person name="LaButti K."/>
            <person name="Andreopoulos B."/>
            <person name="Lipzen A."/>
            <person name="Chen C."/>
            <person name="Yan M."/>
            <person name="Daum C."/>
            <person name="Ng V."/>
            <person name="Clum A."/>
            <person name="Steindorff A."/>
            <person name="Ohm R.A."/>
            <person name="Martin F."/>
            <person name="Silar P."/>
            <person name="Natvig D.O."/>
            <person name="Lalanne C."/>
            <person name="Gautier V."/>
            <person name="Ament-Velasquez S.L."/>
            <person name="Kruys A."/>
            <person name="Hutchinson M.I."/>
            <person name="Powell A.J."/>
            <person name="Barry K."/>
            <person name="Miller A.N."/>
            <person name="Grigoriev I.V."/>
            <person name="Debuchy R."/>
            <person name="Gladieux P."/>
            <person name="Hiltunen Thoren M."/>
            <person name="Johannesson H."/>
        </authorList>
    </citation>
    <scope>NUCLEOTIDE SEQUENCE</scope>
    <source>
        <strain evidence="2">CBS 955.72</strain>
    </source>
</reference>
<keyword evidence="3" id="KW-1185">Reference proteome</keyword>
<gene>
    <name evidence="2" type="ORF">B0T25DRAFT_576547</name>
</gene>
<protein>
    <submittedName>
        <fullName evidence="2">Uncharacterized protein</fullName>
    </submittedName>
</protein>
<dbReference type="EMBL" id="JAUIQD010000001">
    <property type="protein sequence ID" value="KAK3364239.1"/>
    <property type="molecule type" value="Genomic_DNA"/>
</dbReference>
<evidence type="ECO:0000313" key="3">
    <source>
        <dbReference type="Proteomes" id="UP001275084"/>
    </source>
</evidence>
<proteinExistence type="predicted"/>
<evidence type="ECO:0000256" key="1">
    <source>
        <dbReference type="SAM" id="MobiDB-lite"/>
    </source>
</evidence>
<organism evidence="2 3">
    <name type="scientific">Lasiosphaeria hispida</name>
    <dbReference type="NCBI Taxonomy" id="260671"/>
    <lineage>
        <taxon>Eukaryota</taxon>
        <taxon>Fungi</taxon>
        <taxon>Dikarya</taxon>
        <taxon>Ascomycota</taxon>
        <taxon>Pezizomycotina</taxon>
        <taxon>Sordariomycetes</taxon>
        <taxon>Sordariomycetidae</taxon>
        <taxon>Sordariales</taxon>
        <taxon>Lasiosphaeriaceae</taxon>
        <taxon>Lasiosphaeria</taxon>
    </lineage>
</organism>
<feature type="compositionally biased region" description="Basic and acidic residues" evidence="1">
    <location>
        <begin position="75"/>
        <end position="90"/>
    </location>
</feature>
<evidence type="ECO:0000313" key="2">
    <source>
        <dbReference type="EMBL" id="KAK3364239.1"/>
    </source>
</evidence>
<dbReference type="Proteomes" id="UP001275084">
    <property type="component" value="Unassembled WGS sequence"/>
</dbReference>
<sequence length="90" mass="9974">MADQPWSRIISDKPIGKGLEAFRASFNSVCEDRMISCSPFTLGQLGQEARQTFPPPAREPPTNDSTQPPPPYEKMANRADLDLEAGRIID</sequence>
<comment type="caution">
    <text evidence="2">The sequence shown here is derived from an EMBL/GenBank/DDBJ whole genome shotgun (WGS) entry which is preliminary data.</text>
</comment>
<name>A0AAJ0HX47_9PEZI</name>
<reference evidence="2" key="2">
    <citation type="submission" date="2023-06" db="EMBL/GenBank/DDBJ databases">
        <authorList>
            <consortium name="Lawrence Berkeley National Laboratory"/>
            <person name="Haridas S."/>
            <person name="Hensen N."/>
            <person name="Bonometti L."/>
            <person name="Westerberg I."/>
            <person name="Brannstrom I.O."/>
            <person name="Guillou S."/>
            <person name="Cros-Aarteil S."/>
            <person name="Calhoun S."/>
            <person name="Kuo A."/>
            <person name="Mondo S."/>
            <person name="Pangilinan J."/>
            <person name="Riley R."/>
            <person name="Labutti K."/>
            <person name="Andreopoulos B."/>
            <person name="Lipzen A."/>
            <person name="Chen C."/>
            <person name="Yanf M."/>
            <person name="Daum C."/>
            <person name="Ng V."/>
            <person name="Clum A."/>
            <person name="Steindorff A."/>
            <person name="Ohm R."/>
            <person name="Martin F."/>
            <person name="Silar P."/>
            <person name="Natvig D."/>
            <person name="Lalanne C."/>
            <person name="Gautier V."/>
            <person name="Ament-Velasquez S.L."/>
            <person name="Kruys A."/>
            <person name="Hutchinson M.I."/>
            <person name="Powell A.J."/>
            <person name="Barry K."/>
            <person name="Miller A.N."/>
            <person name="Grigoriev I.V."/>
            <person name="Debuchy R."/>
            <person name="Gladieux P."/>
            <person name="Thoren M.H."/>
            <person name="Johannesson H."/>
        </authorList>
    </citation>
    <scope>NUCLEOTIDE SEQUENCE</scope>
    <source>
        <strain evidence="2">CBS 955.72</strain>
    </source>
</reference>